<dbReference type="PROSITE" id="PS51257">
    <property type="entry name" value="PROKAR_LIPOPROTEIN"/>
    <property type="match status" value="1"/>
</dbReference>
<name>A0A378UHZ6_BERDE</name>
<keyword evidence="1" id="KW-0732">Signal</keyword>
<dbReference type="EMBL" id="UGQS01000002">
    <property type="protein sequence ID" value="STZ76309.1"/>
    <property type="molecule type" value="Genomic_DNA"/>
</dbReference>
<feature type="chain" id="PRO_5016631867" description="Lipoprotein" evidence="1">
    <location>
        <begin position="19"/>
        <end position="64"/>
    </location>
</feature>
<protein>
    <recommendedName>
        <fullName evidence="4">Lipoprotein</fullName>
    </recommendedName>
</protein>
<feature type="signal peptide" evidence="1">
    <location>
        <begin position="1"/>
        <end position="18"/>
    </location>
</feature>
<dbReference type="RefSeq" id="WP_066076064.1">
    <property type="nucleotide sequence ID" value="NZ_CP181246.1"/>
</dbReference>
<proteinExistence type="predicted"/>
<keyword evidence="3" id="KW-1185">Reference proteome</keyword>
<evidence type="ECO:0000313" key="3">
    <source>
        <dbReference type="Proteomes" id="UP000254651"/>
    </source>
</evidence>
<dbReference type="AlphaFoldDB" id="A0A378UHZ6"/>
<dbReference type="Proteomes" id="UP000254651">
    <property type="component" value="Unassembled WGS sequence"/>
</dbReference>
<evidence type="ECO:0000313" key="2">
    <source>
        <dbReference type="EMBL" id="STZ76309.1"/>
    </source>
</evidence>
<sequence>MKGAIRMFGLGAFTALGAALLIASCAGQPAEAAAASEYDEAHAAWTEVYGKMTEAERLGGVVNE</sequence>
<evidence type="ECO:0000256" key="1">
    <source>
        <dbReference type="SAM" id="SignalP"/>
    </source>
</evidence>
<organism evidence="2 3">
    <name type="scientific">Bergeriella denitrificans</name>
    <name type="common">Neisseria denitrificans</name>
    <dbReference type="NCBI Taxonomy" id="494"/>
    <lineage>
        <taxon>Bacteria</taxon>
        <taxon>Pseudomonadati</taxon>
        <taxon>Pseudomonadota</taxon>
        <taxon>Betaproteobacteria</taxon>
        <taxon>Neisseriales</taxon>
        <taxon>Neisseriaceae</taxon>
        <taxon>Bergeriella</taxon>
    </lineage>
</organism>
<accession>A0A378UHZ6</accession>
<gene>
    <name evidence="2" type="ORF">NCTC10295_01070</name>
</gene>
<evidence type="ECO:0008006" key="4">
    <source>
        <dbReference type="Google" id="ProtNLM"/>
    </source>
</evidence>
<reference evidence="2 3" key="1">
    <citation type="submission" date="2018-06" db="EMBL/GenBank/DDBJ databases">
        <authorList>
            <consortium name="Pathogen Informatics"/>
            <person name="Doyle S."/>
        </authorList>
    </citation>
    <scope>NUCLEOTIDE SEQUENCE [LARGE SCALE GENOMIC DNA]</scope>
    <source>
        <strain evidence="2 3">NCTC10295</strain>
    </source>
</reference>